<dbReference type="Gene3D" id="3.30.70.270">
    <property type="match status" value="1"/>
</dbReference>
<dbReference type="SUPFAM" id="SSF56112">
    <property type="entry name" value="Protein kinase-like (PK-like)"/>
    <property type="match status" value="1"/>
</dbReference>
<dbReference type="GO" id="GO:0052621">
    <property type="term" value="F:diguanylate cyclase activity"/>
    <property type="evidence" value="ECO:0007669"/>
    <property type="project" value="TreeGrafter"/>
</dbReference>
<dbReference type="InterPro" id="IPR000719">
    <property type="entry name" value="Prot_kinase_dom"/>
</dbReference>
<dbReference type="SUPFAM" id="SSF55781">
    <property type="entry name" value="GAF domain-like"/>
    <property type="match status" value="1"/>
</dbReference>
<dbReference type="SUPFAM" id="SSF48452">
    <property type="entry name" value="TPR-like"/>
    <property type="match status" value="2"/>
</dbReference>
<dbReference type="InterPro" id="IPR019734">
    <property type="entry name" value="TPR_rpt"/>
</dbReference>
<evidence type="ECO:0000313" key="5">
    <source>
        <dbReference type="EMBL" id="SEF65006.1"/>
    </source>
</evidence>
<dbReference type="PROSITE" id="PS50005">
    <property type="entry name" value="TPR"/>
    <property type="match status" value="1"/>
</dbReference>
<dbReference type="FunFam" id="3.30.70.270:FF:000001">
    <property type="entry name" value="Diguanylate cyclase domain protein"/>
    <property type="match status" value="1"/>
</dbReference>
<dbReference type="SMART" id="SM00028">
    <property type="entry name" value="TPR"/>
    <property type="match status" value="7"/>
</dbReference>
<accession>A0A1H5TQE3</accession>
<dbReference type="SUPFAM" id="SSF81901">
    <property type="entry name" value="HCP-like"/>
    <property type="match status" value="1"/>
</dbReference>
<dbReference type="Gene3D" id="1.25.40.10">
    <property type="entry name" value="Tetratricopeptide repeat domain"/>
    <property type="match status" value="3"/>
</dbReference>
<feature type="repeat" description="TPR" evidence="2">
    <location>
        <begin position="899"/>
        <end position="932"/>
    </location>
</feature>
<dbReference type="PROSITE" id="PS50887">
    <property type="entry name" value="GGDEF"/>
    <property type="match status" value="1"/>
</dbReference>
<evidence type="ECO:0000256" key="1">
    <source>
        <dbReference type="ARBA" id="ARBA00004167"/>
    </source>
</evidence>
<proteinExistence type="predicted"/>
<dbReference type="SUPFAM" id="SSF52540">
    <property type="entry name" value="P-loop containing nucleoside triphosphate hydrolases"/>
    <property type="match status" value="1"/>
</dbReference>
<keyword evidence="6" id="KW-1185">Reference proteome</keyword>
<dbReference type="Gene3D" id="3.40.50.300">
    <property type="entry name" value="P-loop containing nucleotide triphosphate hydrolases"/>
    <property type="match status" value="1"/>
</dbReference>
<dbReference type="InterPro" id="IPR000160">
    <property type="entry name" value="GGDEF_dom"/>
</dbReference>
<dbReference type="InterPro" id="IPR029787">
    <property type="entry name" value="Nucleotide_cyclase"/>
</dbReference>
<dbReference type="OrthoDB" id="9805474at2"/>
<dbReference type="SMART" id="SM00267">
    <property type="entry name" value="GGDEF"/>
    <property type="match status" value="1"/>
</dbReference>
<dbReference type="PANTHER" id="PTHR45138">
    <property type="entry name" value="REGULATORY COMPONENTS OF SENSORY TRANSDUCTION SYSTEM"/>
    <property type="match status" value="1"/>
</dbReference>
<dbReference type="GO" id="GO:0004672">
    <property type="term" value="F:protein kinase activity"/>
    <property type="evidence" value="ECO:0007669"/>
    <property type="project" value="InterPro"/>
</dbReference>
<evidence type="ECO:0000259" key="4">
    <source>
        <dbReference type="PROSITE" id="PS50887"/>
    </source>
</evidence>
<organism evidence="5 6">
    <name type="scientific">Caloramator fervidus</name>
    <dbReference type="NCBI Taxonomy" id="29344"/>
    <lineage>
        <taxon>Bacteria</taxon>
        <taxon>Bacillati</taxon>
        <taxon>Bacillota</taxon>
        <taxon>Clostridia</taxon>
        <taxon>Eubacteriales</taxon>
        <taxon>Clostridiaceae</taxon>
        <taxon>Caloramator</taxon>
    </lineage>
</organism>
<evidence type="ECO:0000256" key="2">
    <source>
        <dbReference type="PROSITE-ProRule" id="PRU00339"/>
    </source>
</evidence>
<dbReference type="Gene3D" id="1.10.510.10">
    <property type="entry name" value="Transferase(Phosphotransferase) domain 1"/>
    <property type="match status" value="1"/>
</dbReference>
<feature type="domain" description="GGDEF" evidence="4">
    <location>
        <begin position="1401"/>
        <end position="1531"/>
    </location>
</feature>
<comment type="subcellular location">
    <subcellularLocation>
        <location evidence="1">Membrane</location>
        <topology evidence="1">Single-pass membrane protein</topology>
    </subcellularLocation>
</comment>
<dbReference type="InterPro" id="IPR011990">
    <property type="entry name" value="TPR-like_helical_dom_sf"/>
</dbReference>
<dbReference type="NCBIfam" id="TIGR00254">
    <property type="entry name" value="GGDEF"/>
    <property type="match status" value="1"/>
</dbReference>
<protein>
    <submittedName>
        <fullName evidence="5">Diguanylate cyclase (GGDEF) domain-containing protein</fullName>
    </submittedName>
</protein>
<evidence type="ECO:0000313" key="6">
    <source>
        <dbReference type="Proteomes" id="UP000242850"/>
    </source>
</evidence>
<feature type="domain" description="Protein kinase" evidence="3">
    <location>
        <begin position="8"/>
        <end position="252"/>
    </location>
</feature>
<dbReference type="PANTHER" id="PTHR45138:SF9">
    <property type="entry name" value="DIGUANYLATE CYCLASE DGCM-RELATED"/>
    <property type="match status" value="1"/>
</dbReference>
<dbReference type="Gene3D" id="3.30.450.40">
    <property type="match status" value="1"/>
</dbReference>
<gene>
    <name evidence="5" type="ORF">SAMN05660865_00695</name>
</gene>
<reference evidence="6" key="1">
    <citation type="submission" date="2016-10" db="EMBL/GenBank/DDBJ databases">
        <authorList>
            <person name="Varghese N."/>
            <person name="Submissions S."/>
        </authorList>
    </citation>
    <scope>NUCLEOTIDE SEQUENCE [LARGE SCALE GENOMIC DNA]</scope>
    <source>
        <strain evidence="6">DSM 5463</strain>
    </source>
</reference>
<dbReference type="GO" id="GO:1902201">
    <property type="term" value="P:negative regulation of bacterial-type flagellum-dependent cell motility"/>
    <property type="evidence" value="ECO:0007669"/>
    <property type="project" value="TreeGrafter"/>
</dbReference>
<keyword evidence="2" id="KW-0802">TPR repeat</keyword>
<dbReference type="PROSITE" id="PS50011">
    <property type="entry name" value="PROTEIN_KINASE_DOM"/>
    <property type="match status" value="1"/>
</dbReference>
<evidence type="ECO:0000259" key="3">
    <source>
        <dbReference type="PROSITE" id="PS50011"/>
    </source>
</evidence>
<dbReference type="InterPro" id="IPR043128">
    <property type="entry name" value="Rev_trsase/Diguanyl_cyclase"/>
</dbReference>
<dbReference type="GO" id="GO:0043709">
    <property type="term" value="P:cell adhesion involved in single-species biofilm formation"/>
    <property type="evidence" value="ECO:0007669"/>
    <property type="project" value="TreeGrafter"/>
</dbReference>
<dbReference type="Pfam" id="PF00990">
    <property type="entry name" value="GGDEF"/>
    <property type="match status" value="1"/>
</dbReference>
<dbReference type="EMBL" id="FNUK01000006">
    <property type="protein sequence ID" value="SEF65006.1"/>
    <property type="molecule type" value="Genomic_DNA"/>
</dbReference>
<dbReference type="CDD" id="cd01949">
    <property type="entry name" value="GGDEF"/>
    <property type="match status" value="1"/>
</dbReference>
<dbReference type="Pfam" id="PF00069">
    <property type="entry name" value="Pkinase"/>
    <property type="match status" value="1"/>
</dbReference>
<dbReference type="SUPFAM" id="SSF55073">
    <property type="entry name" value="Nucleotide cyclase"/>
    <property type="match status" value="1"/>
</dbReference>
<dbReference type="Pfam" id="PF13181">
    <property type="entry name" value="TPR_8"/>
    <property type="match status" value="1"/>
</dbReference>
<dbReference type="InterPro" id="IPR029016">
    <property type="entry name" value="GAF-like_dom_sf"/>
</dbReference>
<dbReference type="InterPro" id="IPR027417">
    <property type="entry name" value="P-loop_NTPase"/>
</dbReference>
<dbReference type="InterPro" id="IPR050469">
    <property type="entry name" value="Diguanylate_Cyclase"/>
</dbReference>
<dbReference type="SMART" id="SM00220">
    <property type="entry name" value="S_TKc"/>
    <property type="match status" value="1"/>
</dbReference>
<sequence>MKVINERYRVLKKIFQNQYLSCYRVFDLNKSSFLNLNIINFESLDPSFFDYLLKEFIMLTSLNHNRLLKLYSFDIIKDKNLTFNNRYFYTSEFVENPLPINTLETMPLKDRVEIFLKVAKALNYLYLKGYNYDIDINNIILVKENDSIEVKLKDIVTAKVNSFENKKLKKLFMPPEVYDGKSEGIKSYIYSLGVLLLVFLNGISKFNEVNDALYSLKQWDDLKYIVSKMIDKNLNNRYDSIAEVINDLNKIFNFNYKPFEIEELEKINYNIKLCGRDKEIEKVFEAYYKGKECVFVCGDSGIGKTRFLKEIEFLFKMKGISCFSFFEYARGSVAIELVKSMFNEREYNDDLSFILSEIKNGLLDNSIYDEKVRLKIINILNKALKEKYNNRVVIIIDDFNLIDKATYLIAKELINYDFRRQIMFVLALRDVHFNDEVSILINNIKQKVDFLEISLKGLTLEHTGEMIKLLLSMPYVPKLFAKRIYEITYGNPFFISEIIKDLYVKKYLYIDKSCGIWSSDYDCDYDNMPIPDTVESAIIEQIKYLPEDFLEVLEVISIFYYGASISIIKQLLQKELDSIENILKILQEKRIIVLKIGDEGFVYDFYNPFLKQLIYDNMEQEKRKNLHIYAGIYLEENSSGLQEEIIYQFTKAKDYKKVVRYCIESAEIMKKYNNFSDALEYYQRALTYCDEVEGKKDKLDIFMNLSLINFRLGKVNTACHFLKQAKNLALEINDYYKAVDALNKLFEIYVKQNQLYNINEIIYEIETLLKKVEYLRGYLNFKYNFAQFLKQQNKLELAKDICTHSLALCLDDMPEVKGKFIKLIGDIYYISSNPDEAVKHYKKALYYFELANSKEDMMMLLNKVGIIYSDFYQDYNNALLYLISMESISERKNFIDLKALAFMNIGYVSYFKFDNDAAINYFTKALDIVEKSELEFLEFPLYCNLIGIYLRLGDFKKSYEFYLKARDRIENSTFYEKNHEGLFYYFSSKLFYRLGDYKRAREYLQKAIITWKEDNIKLKWDSLVLLNMLDVLENTEGINKNIGQILKLSERFTNDFEKAYIYCWLSFKLYEINKVKKAKDIYKKIFDLEVEKFPEYIRVMVEFLHVLFYEKSIEKLEGILEKLKKHRLFEFVVKCNLALGDYYQRKKKFYSSLNFYIQAVATQIHMFKGLPYEYNVPINSITKIKGFRLEDLGFIDQMLNDEIINIARKELRNEIKINIYSLEELLKKLTLDPIVNLNIILKYMAYIALATNYLIITDSKQPEILIKKDEVDIKQYEGIIKEAKELERTIIVKDFKPFEEIKNIICIPLIKSKVKSVTRITTYDIKKIYGYIILESNKLINNFNKKALEQIEPLTNLVITYMENINVVKSSVFDKLTSAYTRKILDDILDEHIENAEASKGYFSIAMMDLDNFKGINDTYGHLVGDRILKEFSQIVINNIRKDDMIFRYGGEEFLVLFPHTKKEDALAVAERIKENVKNSLKIDDKPVTVSIGIASFPEDAEWKEELLEKADKALYVAKEKGKNRCEVWSQDFEYKDRATDKLNMVLSLGEMKDTSKILALIEISEFIKENLSYEEIIYKFLEKIISLTKSRYAGVLLLDKDKVVKQYWRRYEHSGWIDFNNVNKKLVEKVIKENKGIYLIDWDEVFEEDFYSVMIAPLIKKKDLIGLIYIVAFSNEREYKFDDLNYLSILANLLSMLI</sequence>
<dbReference type="GO" id="GO:0005524">
    <property type="term" value="F:ATP binding"/>
    <property type="evidence" value="ECO:0007669"/>
    <property type="project" value="InterPro"/>
</dbReference>
<dbReference type="InterPro" id="IPR011009">
    <property type="entry name" value="Kinase-like_dom_sf"/>
</dbReference>
<name>A0A1H5TQE3_9CLOT</name>
<dbReference type="Proteomes" id="UP000242850">
    <property type="component" value="Unassembled WGS sequence"/>
</dbReference>
<dbReference type="GO" id="GO:0005886">
    <property type="term" value="C:plasma membrane"/>
    <property type="evidence" value="ECO:0007669"/>
    <property type="project" value="TreeGrafter"/>
</dbReference>
<dbReference type="RefSeq" id="WP_103895699.1">
    <property type="nucleotide sequence ID" value="NZ_FNUK01000006.1"/>
</dbReference>